<keyword evidence="1" id="KW-0472">Membrane</keyword>
<evidence type="ECO:0000313" key="3">
    <source>
        <dbReference type="Proteomes" id="UP000054270"/>
    </source>
</evidence>
<keyword evidence="3" id="KW-1185">Reference proteome</keyword>
<feature type="transmembrane region" description="Helical" evidence="1">
    <location>
        <begin position="249"/>
        <end position="271"/>
    </location>
</feature>
<organism evidence="2 3">
    <name type="scientific">Hypholoma sublateritium (strain FD-334 SS-4)</name>
    <dbReference type="NCBI Taxonomy" id="945553"/>
    <lineage>
        <taxon>Eukaryota</taxon>
        <taxon>Fungi</taxon>
        <taxon>Dikarya</taxon>
        <taxon>Basidiomycota</taxon>
        <taxon>Agaricomycotina</taxon>
        <taxon>Agaricomycetes</taxon>
        <taxon>Agaricomycetidae</taxon>
        <taxon>Agaricales</taxon>
        <taxon>Agaricineae</taxon>
        <taxon>Strophariaceae</taxon>
        <taxon>Hypholoma</taxon>
    </lineage>
</organism>
<dbReference type="OrthoDB" id="5427664at2759"/>
<feature type="transmembrane region" description="Helical" evidence="1">
    <location>
        <begin position="313"/>
        <end position="331"/>
    </location>
</feature>
<dbReference type="AlphaFoldDB" id="A0A0D2NXD4"/>
<feature type="transmembrane region" description="Helical" evidence="1">
    <location>
        <begin position="118"/>
        <end position="141"/>
    </location>
</feature>
<dbReference type="Proteomes" id="UP000054270">
    <property type="component" value="Unassembled WGS sequence"/>
</dbReference>
<gene>
    <name evidence="2" type="ORF">HYPSUDRAFT_73135</name>
</gene>
<protein>
    <submittedName>
        <fullName evidence="2">Uncharacterized protein</fullName>
    </submittedName>
</protein>
<dbReference type="OMA" id="QIQANCI"/>
<name>A0A0D2NXD4_HYPSF</name>
<dbReference type="EMBL" id="KN817780">
    <property type="protein sequence ID" value="KJA13145.1"/>
    <property type="molecule type" value="Genomic_DNA"/>
</dbReference>
<evidence type="ECO:0000256" key="1">
    <source>
        <dbReference type="SAM" id="Phobius"/>
    </source>
</evidence>
<accession>A0A0D2NXD4</accession>
<proteinExistence type="predicted"/>
<evidence type="ECO:0000313" key="2">
    <source>
        <dbReference type="EMBL" id="KJA13145.1"/>
    </source>
</evidence>
<reference evidence="3" key="1">
    <citation type="submission" date="2014-04" db="EMBL/GenBank/DDBJ databases">
        <title>Evolutionary Origins and Diversification of the Mycorrhizal Mutualists.</title>
        <authorList>
            <consortium name="DOE Joint Genome Institute"/>
            <consortium name="Mycorrhizal Genomics Consortium"/>
            <person name="Kohler A."/>
            <person name="Kuo A."/>
            <person name="Nagy L.G."/>
            <person name="Floudas D."/>
            <person name="Copeland A."/>
            <person name="Barry K.W."/>
            <person name="Cichocki N."/>
            <person name="Veneault-Fourrey C."/>
            <person name="LaButti K."/>
            <person name="Lindquist E.A."/>
            <person name="Lipzen A."/>
            <person name="Lundell T."/>
            <person name="Morin E."/>
            <person name="Murat C."/>
            <person name="Riley R."/>
            <person name="Ohm R."/>
            <person name="Sun H."/>
            <person name="Tunlid A."/>
            <person name="Henrissat B."/>
            <person name="Grigoriev I.V."/>
            <person name="Hibbett D.S."/>
            <person name="Martin F."/>
        </authorList>
    </citation>
    <scope>NUCLEOTIDE SEQUENCE [LARGE SCALE GENOMIC DNA]</scope>
    <source>
        <strain evidence="3">FD-334 SS-4</strain>
    </source>
</reference>
<keyword evidence="1" id="KW-0812">Transmembrane</keyword>
<sequence>MASCNIFPVSTNPPLRVELAQTLFSAFHLNVTSASLTESSFLSSLFCSTDTAQTCYGICPNADLAGVGVRIAFWLSSILQAILVFKSPEDSSQGAWTAAILTASVTIPAFVQKRQRQLSIYHATLVLNFATFSSIVSLAVAPMCTIWRERPVEDYTILLPDDIQITVYDEGEEIQVDQPNQSFNVPQRKVHRQRLVLSLALVTQIALQWTWAVMLFTDPEYAQKACNPYTIVMLFGKPFTTHSVNHGYFAVWPCWLLFNLSITLIWGILLVSSSSPAVHPVLSRQPSHLSHEADSVASTSWRRYLPVDRGRRLVVAENVLAFLISTFFLVSSEVQVGKNKSCLLGGENTEWSFGQVAALLVS</sequence>
<feature type="transmembrane region" description="Helical" evidence="1">
    <location>
        <begin position="195"/>
        <end position="214"/>
    </location>
</feature>
<keyword evidence="1" id="KW-1133">Transmembrane helix</keyword>